<evidence type="ECO:0000256" key="1">
    <source>
        <dbReference type="SAM" id="MobiDB-lite"/>
    </source>
</evidence>
<feature type="non-terminal residue" evidence="2">
    <location>
        <position position="1"/>
    </location>
</feature>
<feature type="compositionally biased region" description="Polar residues" evidence="1">
    <location>
        <begin position="42"/>
        <end position="58"/>
    </location>
</feature>
<reference evidence="2 3" key="1">
    <citation type="submission" date="2023-05" db="EMBL/GenBank/DDBJ databases">
        <title>B98-5 Cell Line De Novo Hybrid Assembly: An Optical Mapping Approach.</title>
        <authorList>
            <person name="Kananen K."/>
            <person name="Auerbach J.A."/>
            <person name="Kautto E."/>
            <person name="Blachly J.S."/>
        </authorList>
    </citation>
    <scope>NUCLEOTIDE SEQUENCE [LARGE SCALE GENOMIC DNA]</scope>
    <source>
        <strain evidence="2">B95-8</strain>
        <tissue evidence="2">Cell line</tissue>
    </source>
</reference>
<comment type="caution">
    <text evidence="2">The sequence shown here is derived from an EMBL/GenBank/DDBJ whole genome shotgun (WGS) entry which is preliminary data.</text>
</comment>
<gene>
    <name evidence="2" type="ORF">P7K49_029567</name>
</gene>
<evidence type="ECO:0000313" key="2">
    <source>
        <dbReference type="EMBL" id="KAK2093038.1"/>
    </source>
</evidence>
<organism evidence="2 3">
    <name type="scientific">Saguinus oedipus</name>
    <name type="common">Cotton-top tamarin</name>
    <name type="synonym">Oedipomidas oedipus</name>
    <dbReference type="NCBI Taxonomy" id="9490"/>
    <lineage>
        <taxon>Eukaryota</taxon>
        <taxon>Metazoa</taxon>
        <taxon>Chordata</taxon>
        <taxon>Craniata</taxon>
        <taxon>Vertebrata</taxon>
        <taxon>Euteleostomi</taxon>
        <taxon>Mammalia</taxon>
        <taxon>Eutheria</taxon>
        <taxon>Euarchontoglires</taxon>
        <taxon>Primates</taxon>
        <taxon>Haplorrhini</taxon>
        <taxon>Platyrrhini</taxon>
        <taxon>Cebidae</taxon>
        <taxon>Callitrichinae</taxon>
        <taxon>Saguinus</taxon>
    </lineage>
</organism>
<dbReference type="EMBL" id="JASSZA010000015">
    <property type="protein sequence ID" value="KAK2093038.1"/>
    <property type="molecule type" value="Genomic_DNA"/>
</dbReference>
<name>A0ABQ9U8S7_SAGOE</name>
<accession>A0ABQ9U8S7</accession>
<sequence length="72" mass="7857">ETRNDCTRELLGAGDPATLPPVRNRTLSWRPVSGEPAGSVRTWENSSPLSFPSLSTGHFSHVDPLDGLQRTQ</sequence>
<proteinExistence type="predicted"/>
<keyword evidence="3" id="KW-1185">Reference proteome</keyword>
<feature type="region of interest" description="Disordered" evidence="1">
    <location>
        <begin position="1"/>
        <end position="72"/>
    </location>
</feature>
<evidence type="ECO:0000313" key="3">
    <source>
        <dbReference type="Proteomes" id="UP001266305"/>
    </source>
</evidence>
<dbReference type="Proteomes" id="UP001266305">
    <property type="component" value="Unassembled WGS sequence"/>
</dbReference>
<protein>
    <submittedName>
        <fullName evidence="2">Uncharacterized protein</fullName>
    </submittedName>
</protein>